<dbReference type="PANTHER" id="PTHR14146">
    <property type="entry name" value="EXOCYST COMPLEX COMPONENT 4"/>
    <property type="match status" value="1"/>
</dbReference>
<dbReference type="GO" id="GO:0090522">
    <property type="term" value="P:vesicle tethering involved in exocytosis"/>
    <property type="evidence" value="ECO:0007669"/>
    <property type="project" value="UniProtKB-UniRule"/>
</dbReference>
<evidence type="ECO:0000259" key="5">
    <source>
        <dbReference type="Pfam" id="PF04048"/>
    </source>
</evidence>
<name>A0AAV6V457_9ARAC</name>
<organism evidence="6 7">
    <name type="scientific">Oedothorax gibbosus</name>
    <dbReference type="NCBI Taxonomy" id="931172"/>
    <lineage>
        <taxon>Eukaryota</taxon>
        <taxon>Metazoa</taxon>
        <taxon>Ecdysozoa</taxon>
        <taxon>Arthropoda</taxon>
        <taxon>Chelicerata</taxon>
        <taxon>Arachnida</taxon>
        <taxon>Araneae</taxon>
        <taxon>Araneomorphae</taxon>
        <taxon>Entelegynae</taxon>
        <taxon>Araneoidea</taxon>
        <taxon>Linyphiidae</taxon>
        <taxon>Erigoninae</taxon>
        <taxon>Oedothorax</taxon>
    </lineage>
</organism>
<proteinExistence type="inferred from homology"/>
<dbReference type="GO" id="GO:0032584">
    <property type="term" value="C:growth cone membrane"/>
    <property type="evidence" value="ECO:0007669"/>
    <property type="project" value="TreeGrafter"/>
</dbReference>
<evidence type="ECO:0000313" key="7">
    <source>
        <dbReference type="Proteomes" id="UP000827092"/>
    </source>
</evidence>
<dbReference type="GO" id="GO:0007268">
    <property type="term" value="P:chemical synaptic transmission"/>
    <property type="evidence" value="ECO:0007669"/>
    <property type="project" value="TreeGrafter"/>
</dbReference>
<evidence type="ECO:0000256" key="3">
    <source>
        <dbReference type="ARBA" id="ARBA00022483"/>
    </source>
</evidence>
<comment type="function">
    <text evidence="4">Component of the exocyst complex involved in the docking of exocytic vesicles with fusion sites on the plasma membrane.</text>
</comment>
<evidence type="ECO:0000313" key="6">
    <source>
        <dbReference type="EMBL" id="KAG8191429.1"/>
    </source>
</evidence>
<protein>
    <recommendedName>
        <fullName evidence="4">Exocyst complex component Sec8</fullName>
    </recommendedName>
</protein>
<evidence type="ECO:0000256" key="4">
    <source>
        <dbReference type="RuleBase" id="RU367079"/>
    </source>
</evidence>
<dbReference type="GO" id="GO:0015031">
    <property type="term" value="P:protein transport"/>
    <property type="evidence" value="ECO:0007669"/>
    <property type="project" value="UniProtKB-KW"/>
</dbReference>
<keyword evidence="7" id="KW-1185">Reference proteome</keyword>
<sequence>MHIIAELSVSKTDDRKRKITDLKRDFSASDGRLHNLIAGKRDELSKTMEMFSQISAKINTSRRGCSDVKEKLLACKKLLQCKREEIRRLWLESLEHKEIIKMMQEIEDLSKVNDKVKELLKEEKFSEATQLLVSSTELLDGRLCAAEALKDLSSELTTLKKTLSDVLVLEMLHKYLYKSPEHVFLRSDLPELPSYDDIFVIKPVKLKLPTEGCKYDFPNTNYDNIKEILHCISLLNTVPETVEVLKQNTSEQLSCIVRNSSEIMCKILSNTTYPHSNKNAENEPRHLLDLLEIILLQFRYVSINHYAFLDNLERICMKNNLKNVSRHEIAEIYSKIQASVEKFISQYMDLHNAGAQRAAAAFVKVTPTTAPTNVSSFFLRKGFPRSKKHSLFKFDASSHALSKKTYLLEQQGENNLPALEHSFLVCQPTAKNITIVYKSLKSFISEVEIALKMESGSHCPLHSFVNDCVKIYLDQVSMEVSRLMEQTKISLDAWQPVTNIEELKSVDAKTQILNSTLSLNSTLIEMEKLIYALPDYASHFVQMIFHVLMCYTDQCNSAYKSLIPQADSEEQTIFSVAWSRDNDISRLLRSLPNWTNLEIDLAGGDFEESPEEIRFRNKCESELLIRNLSTKDSISLSEIISDYNKLENLALMHESMEWFSAKVVSFADRLPDVQTSMLSLMPDKFSEESDGNIEFAVGMSTKATLKKLAKDFKDVADTCLLVLHLEVRAHCFYHLFQSSYIDTSKQGSYISRKDDEEPEPAIVKLNSDLSKIDESLSPVLQPKKIRYVFEGLGELLSTIMIKSVGDIKKINENGVKKMGRNIFAIQQNLAGITMTREVALDRARQYFDLLNHTYEDILNQIVEEGPLFQEHEYSAVIQLLHKSREGIYDQDSLSSYLEKLRQILDEVAVSV</sequence>
<dbReference type="GO" id="GO:0045202">
    <property type="term" value="C:synapse"/>
    <property type="evidence" value="ECO:0007669"/>
    <property type="project" value="TreeGrafter"/>
</dbReference>
<dbReference type="GO" id="GO:0006893">
    <property type="term" value="P:Golgi to plasma membrane transport"/>
    <property type="evidence" value="ECO:0007669"/>
    <property type="project" value="TreeGrafter"/>
</dbReference>
<keyword evidence="3 4" id="KW-0268">Exocytosis</keyword>
<dbReference type="GO" id="GO:0000145">
    <property type="term" value="C:exocyst"/>
    <property type="evidence" value="ECO:0007669"/>
    <property type="project" value="UniProtKB-UniRule"/>
</dbReference>
<evidence type="ECO:0000256" key="1">
    <source>
        <dbReference type="ARBA" id="ARBA00010470"/>
    </source>
</evidence>
<dbReference type="EMBL" id="JAFNEN010000159">
    <property type="protein sequence ID" value="KAG8191429.1"/>
    <property type="molecule type" value="Genomic_DNA"/>
</dbReference>
<dbReference type="GO" id="GO:0006612">
    <property type="term" value="P:protein targeting to membrane"/>
    <property type="evidence" value="ECO:0007669"/>
    <property type="project" value="UniProtKB-UniRule"/>
</dbReference>
<gene>
    <name evidence="6" type="ORF">JTE90_020682</name>
</gene>
<dbReference type="AlphaFoldDB" id="A0AAV6V457"/>
<comment type="caution">
    <text evidence="6">The sequence shown here is derived from an EMBL/GenBank/DDBJ whole genome shotgun (WGS) entry which is preliminary data.</text>
</comment>
<dbReference type="Pfam" id="PF04048">
    <property type="entry name" value="Sec8_N"/>
    <property type="match status" value="1"/>
</dbReference>
<dbReference type="InterPro" id="IPR039682">
    <property type="entry name" value="Sec8/EXOC4"/>
</dbReference>
<feature type="domain" description="Exocyst complex component Sec8 N-terminal" evidence="5">
    <location>
        <begin position="28"/>
        <end position="118"/>
    </location>
</feature>
<accession>A0AAV6V457</accession>
<keyword evidence="4" id="KW-0653">Protein transport</keyword>
<keyword evidence="2 4" id="KW-0813">Transport</keyword>
<dbReference type="GO" id="GO:0006904">
    <property type="term" value="P:vesicle docking involved in exocytosis"/>
    <property type="evidence" value="ECO:0007669"/>
    <property type="project" value="InterPro"/>
</dbReference>
<dbReference type="PANTHER" id="PTHR14146:SF0">
    <property type="entry name" value="EXOCYST COMPLEX COMPONENT 4"/>
    <property type="match status" value="1"/>
</dbReference>
<evidence type="ECO:0000256" key="2">
    <source>
        <dbReference type="ARBA" id="ARBA00022448"/>
    </source>
</evidence>
<dbReference type="InterPro" id="IPR007191">
    <property type="entry name" value="Sec8_exocyst_N"/>
</dbReference>
<reference evidence="6 7" key="1">
    <citation type="journal article" date="2022" name="Nat. Ecol. Evol.">
        <title>A masculinizing supergene underlies an exaggerated male reproductive morph in a spider.</title>
        <authorList>
            <person name="Hendrickx F."/>
            <person name="De Corte Z."/>
            <person name="Sonet G."/>
            <person name="Van Belleghem S.M."/>
            <person name="Kostlbacher S."/>
            <person name="Vangestel C."/>
        </authorList>
    </citation>
    <scope>NUCLEOTIDE SEQUENCE [LARGE SCALE GENOMIC DNA]</scope>
    <source>
        <strain evidence="6">W744_W776</strain>
    </source>
</reference>
<comment type="similarity">
    <text evidence="1 4">Belongs to the SEC8 family.</text>
</comment>
<dbReference type="Proteomes" id="UP000827092">
    <property type="component" value="Unassembled WGS sequence"/>
</dbReference>